<proteinExistence type="inferred from homology"/>
<feature type="transmembrane region" description="Helical" evidence="5">
    <location>
        <begin position="110"/>
        <end position="126"/>
    </location>
</feature>
<evidence type="ECO:0000313" key="7">
    <source>
        <dbReference type="Proteomes" id="UP000509478"/>
    </source>
</evidence>
<gene>
    <name evidence="6" type="ORF">C5F50_10570</name>
</gene>
<evidence type="ECO:0000256" key="5">
    <source>
        <dbReference type="RuleBase" id="RU363041"/>
    </source>
</evidence>
<organism evidence="6 7">
    <name type="scientific">Nitrosopumilus ureiphilus</name>
    <dbReference type="NCBI Taxonomy" id="1470067"/>
    <lineage>
        <taxon>Archaea</taxon>
        <taxon>Nitrososphaerota</taxon>
        <taxon>Nitrososphaeria</taxon>
        <taxon>Nitrosopumilales</taxon>
        <taxon>Nitrosopumilaceae</taxon>
        <taxon>Nitrosopumilus</taxon>
    </lineage>
</organism>
<feature type="transmembrane region" description="Helical" evidence="5">
    <location>
        <begin position="86"/>
        <end position="104"/>
    </location>
</feature>
<dbReference type="Proteomes" id="UP000509478">
    <property type="component" value="Chromosome"/>
</dbReference>
<keyword evidence="7" id="KW-1185">Reference proteome</keyword>
<evidence type="ECO:0000256" key="1">
    <source>
        <dbReference type="ARBA" id="ARBA00004141"/>
    </source>
</evidence>
<name>A0A7D5RF11_9ARCH</name>
<dbReference type="KEGG" id="nue:C5F50_10570"/>
<feature type="transmembrane region" description="Helical" evidence="5">
    <location>
        <begin position="48"/>
        <end position="74"/>
    </location>
</feature>
<evidence type="ECO:0000313" key="6">
    <source>
        <dbReference type="EMBL" id="QLH07463.1"/>
    </source>
</evidence>
<feature type="transmembrane region" description="Helical" evidence="5">
    <location>
        <begin position="246"/>
        <end position="264"/>
    </location>
</feature>
<feature type="transmembrane region" description="Helical" evidence="5">
    <location>
        <begin position="276"/>
        <end position="293"/>
    </location>
</feature>
<dbReference type="Pfam" id="PF01925">
    <property type="entry name" value="TauE"/>
    <property type="match status" value="1"/>
</dbReference>
<comment type="subcellular location">
    <subcellularLocation>
        <location evidence="5">Cell membrane</location>
        <topology evidence="5">Multi-pass membrane protein</topology>
    </subcellularLocation>
    <subcellularLocation>
        <location evidence="1">Membrane</location>
        <topology evidence="1">Multi-pass membrane protein</topology>
    </subcellularLocation>
</comment>
<dbReference type="InterPro" id="IPR051598">
    <property type="entry name" value="TSUP/Inactive_protease-like"/>
</dbReference>
<comment type="similarity">
    <text evidence="5">Belongs to the 4-toluene sulfonate uptake permease (TSUP) (TC 2.A.102) family.</text>
</comment>
<keyword evidence="4 5" id="KW-0472">Membrane</keyword>
<evidence type="ECO:0000256" key="2">
    <source>
        <dbReference type="ARBA" id="ARBA00022692"/>
    </source>
</evidence>
<evidence type="ECO:0000256" key="4">
    <source>
        <dbReference type="ARBA" id="ARBA00023136"/>
    </source>
</evidence>
<accession>A0A7D5RF11</accession>
<feature type="transmembrane region" description="Helical" evidence="5">
    <location>
        <begin position="12"/>
        <end position="42"/>
    </location>
</feature>
<keyword evidence="2 5" id="KW-0812">Transmembrane</keyword>
<dbReference type="GO" id="GO:0005886">
    <property type="term" value="C:plasma membrane"/>
    <property type="evidence" value="ECO:0007669"/>
    <property type="project" value="UniProtKB-SubCell"/>
</dbReference>
<dbReference type="EMBL" id="CP026995">
    <property type="protein sequence ID" value="QLH07463.1"/>
    <property type="molecule type" value="Genomic_DNA"/>
</dbReference>
<feature type="transmembrane region" description="Helical" evidence="5">
    <location>
        <begin position="209"/>
        <end position="234"/>
    </location>
</feature>
<sequence length="294" mass="31352">MDFTMYWFMLPVSTLVATGAMLGGIGGAAMFMPIFLIVFPLLGPEFAIAGPVAAIGVALLTEAFGFSSGLIGYLRRHLIDFKIAKSLIIIAVPSAIVGSFLSQYADPDMLKIMYGALMLILTYIMLRRPSTKEKEKITKDTLAGKFEHIGHERTITDNEANSFKYHLCHPGKGKAFTGIGGFITGLMSVGIGEIVTPQLVKQCKMPVSVAAATSVFVIILTVAAASGTHIYSLISEGGVDAVPWHLVLYTVPGVIIGGQIGSRLQGKFSAEKMEKVFAGLFGVIGIAMISIVFL</sequence>
<protein>
    <recommendedName>
        <fullName evidence="5">Probable membrane transporter protein</fullName>
    </recommendedName>
</protein>
<dbReference type="AlphaFoldDB" id="A0A7D5RF11"/>
<evidence type="ECO:0000256" key="3">
    <source>
        <dbReference type="ARBA" id="ARBA00022989"/>
    </source>
</evidence>
<reference evidence="6 7" key="1">
    <citation type="submission" date="2018-02" db="EMBL/GenBank/DDBJ databases">
        <title>Complete genome of Nitrosopumilus ureaphilus PS0.</title>
        <authorList>
            <person name="Qin W."/>
            <person name="Zheng Y."/>
            <person name="Stahl D.A."/>
        </authorList>
    </citation>
    <scope>NUCLEOTIDE SEQUENCE [LARGE SCALE GENOMIC DNA]</scope>
    <source>
        <strain evidence="6 7">PS0</strain>
    </source>
</reference>
<keyword evidence="5" id="KW-1003">Cell membrane</keyword>
<dbReference type="PANTHER" id="PTHR43701:SF2">
    <property type="entry name" value="MEMBRANE TRANSPORTER PROTEIN YJNA-RELATED"/>
    <property type="match status" value="1"/>
</dbReference>
<keyword evidence="3 5" id="KW-1133">Transmembrane helix</keyword>
<dbReference type="InterPro" id="IPR002781">
    <property type="entry name" value="TM_pro_TauE-like"/>
</dbReference>
<dbReference type="PANTHER" id="PTHR43701">
    <property type="entry name" value="MEMBRANE TRANSPORTER PROTEIN MJ0441-RELATED"/>
    <property type="match status" value="1"/>
</dbReference>